<dbReference type="Proteomes" id="UP000469950">
    <property type="component" value="Unassembled WGS sequence"/>
</dbReference>
<proteinExistence type="predicted"/>
<gene>
    <name evidence="1" type="ORF">F6453_3917</name>
</gene>
<organism evidence="1 2">
    <name type="scientific">Marinobacter nauticus</name>
    <name type="common">Marinobacter hydrocarbonoclasticus</name>
    <name type="synonym">Marinobacter aquaeolei</name>
    <dbReference type="NCBI Taxonomy" id="2743"/>
    <lineage>
        <taxon>Bacteria</taxon>
        <taxon>Pseudomonadati</taxon>
        <taxon>Pseudomonadota</taxon>
        <taxon>Gammaproteobacteria</taxon>
        <taxon>Pseudomonadales</taxon>
        <taxon>Marinobacteraceae</taxon>
        <taxon>Marinobacter</taxon>
    </lineage>
</organism>
<evidence type="ECO:0000313" key="2">
    <source>
        <dbReference type="Proteomes" id="UP000469950"/>
    </source>
</evidence>
<evidence type="ECO:0000313" key="1">
    <source>
        <dbReference type="EMBL" id="KAE8543750.1"/>
    </source>
</evidence>
<comment type="caution">
    <text evidence="1">The sequence shown here is derived from an EMBL/GenBank/DDBJ whole genome shotgun (WGS) entry which is preliminary data.</text>
</comment>
<dbReference type="RefSeq" id="WP_153741782.1">
    <property type="nucleotide sequence ID" value="NZ_WBMP01000037.1"/>
</dbReference>
<sequence length="104" mass="11456">MSSNVIPIRPNQIVKNDVVHNTPAAQDVRKLARALFISLNIAPGDSLVCLIGSGEETSNFEAVVSWVKDTLIREKLTPDRLALQVLLPALEKRLFCVTDTIPHL</sequence>
<protein>
    <submittedName>
        <fullName evidence="1">Uncharacterized protein</fullName>
    </submittedName>
</protein>
<dbReference type="EMBL" id="WBMP01000037">
    <property type="protein sequence ID" value="KAE8543750.1"/>
    <property type="molecule type" value="Genomic_DNA"/>
</dbReference>
<name>A0A833JPB4_MARNT</name>
<dbReference type="AlphaFoldDB" id="A0A833JPB4"/>
<accession>A0A833JPB4</accession>
<reference evidence="1 2" key="1">
    <citation type="submission" date="2019-10" db="EMBL/GenBank/DDBJ databases">
        <title>Draft genome sequence of Marinobacter hydrocarbonoclasticus NCT7M from the microbiome of the marine copepod.</title>
        <authorList>
            <person name="Nuttall R."/>
            <person name="Sharma G."/>
            <person name="Moisander P."/>
        </authorList>
    </citation>
    <scope>NUCLEOTIDE SEQUENCE [LARGE SCALE GENOMIC DNA]</scope>
    <source>
        <strain evidence="1 2">NCT7M</strain>
    </source>
</reference>